<proteinExistence type="predicted"/>
<evidence type="ECO:0000313" key="2">
    <source>
        <dbReference type="EMBL" id="GGP22386.1"/>
    </source>
</evidence>
<comment type="caution">
    <text evidence="2">The sequence shown here is derived from an EMBL/GenBank/DDBJ whole genome shotgun (WGS) entry which is preliminary data.</text>
</comment>
<dbReference type="Proteomes" id="UP000610960">
    <property type="component" value="Unassembled WGS sequence"/>
</dbReference>
<keyword evidence="1" id="KW-0472">Membrane</keyword>
<accession>A0A830GXC2</accession>
<sequence length="133" mass="15003">MIAILLLRAVGSSPAEIMVIALVEVLFGLVIGYFMLGRFAGLRSRLGELTLRYRLLLRNGFFIGSGDKAVSGDLAMIDYYMKRYYSWVKYKVEVHGYDAVLYASLDLDSGIRLINSLNSELSVLNINEYRTFS</sequence>
<name>A0A830GXC2_9CREN</name>
<dbReference type="AlphaFoldDB" id="A0A830GXC2"/>
<keyword evidence="1" id="KW-1133">Transmembrane helix</keyword>
<organism evidence="2 3">
    <name type="scientific">Thermocladium modestius</name>
    <dbReference type="NCBI Taxonomy" id="62609"/>
    <lineage>
        <taxon>Archaea</taxon>
        <taxon>Thermoproteota</taxon>
        <taxon>Thermoprotei</taxon>
        <taxon>Thermoproteales</taxon>
        <taxon>Thermoproteaceae</taxon>
        <taxon>Thermocladium</taxon>
    </lineage>
</organism>
<reference evidence="2" key="2">
    <citation type="submission" date="2020-09" db="EMBL/GenBank/DDBJ databases">
        <authorList>
            <person name="Sun Q."/>
            <person name="Ohkuma M."/>
        </authorList>
    </citation>
    <scope>NUCLEOTIDE SEQUENCE</scope>
    <source>
        <strain evidence="2">JCM 10088</strain>
    </source>
</reference>
<evidence type="ECO:0000256" key="1">
    <source>
        <dbReference type="SAM" id="Phobius"/>
    </source>
</evidence>
<reference evidence="2" key="1">
    <citation type="journal article" date="2014" name="Int. J. Syst. Evol. Microbiol.">
        <title>Complete genome sequence of Corynebacterium casei LMG S-19264T (=DSM 44701T), isolated from a smear-ripened cheese.</title>
        <authorList>
            <consortium name="US DOE Joint Genome Institute (JGI-PGF)"/>
            <person name="Walter F."/>
            <person name="Albersmeier A."/>
            <person name="Kalinowski J."/>
            <person name="Ruckert C."/>
        </authorList>
    </citation>
    <scope>NUCLEOTIDE SEQUENCE</scope>
    <source>
        <strain evidence="2">JCM 10088</strain>
    </source>
</reference>
<keyword evidence="1" id="KW-0812">Transmembrane</keyword>
<gene>
    <name evidence="2" type="ORF">GCM10007981_18240</name>
</gene>
<evidence type="ECO:0000313" key="3">
    <source>
        <dbReference type="Proteomes" id="UP000610960"/>
    </source>
</evidence>
<protein>
    <submittedName>
        <fullName evidence="2">Uncharacterized protein</fullName>
    </submittedName>
</protein>
<dbReference type="EMBL" id="BMNL01000004">
    <property type="protein sequence ID" value="GGP22386.1"/>
    <property type="molecule type" value="Genomic_DNA"/>
</dbReference>
<feature type="transmembrane region" description="Helical" evidence="1">
    <location>
        <begin position="17"/>
        <end position="36"/>
    </location>
</feature>
<keyword evidence="3" id="KW-1185">Reference proteome</keyword>